<evidence type="ECO:0000256" key="1">
    <source>
        <dbReference type="SAM" id="MobiDB-lite"/>
    </source>
</evidence>
<comment type="caution">
    <text evidence="2">The sequence shown here is derived from an EMBL/GenBank/DDBJ whole genome shotgun (WGS) entry which is preliminary data.</text>
</comment>
<feature type="compositionally biased region" description="Low complexity" evidence="1">
    <location>
        <begin position="220"/>
        <end position="230"/>
    </location>
</feature>
<organism evidence="2 3">
    <name type="scientific">Dentipellis fragilis</name>
    <dbReference type="NCBI Taxonomy" id="205917"/>
    <lineage>
        <taxon>Eukaryota</taxon>
        <taxon>Fungi</taxon>
        <taxon>Dikarya</taxon>
        <taxon>Basidiomycota</taxon>
        <taxon>Agaricomycotina</taxon>
        <taxon>Agaricomycetes</taxon>
        <taxon>Russulales</taxon>
        <taxon>Hericiaceae</taxon>
        <taxon>Dentipellis</taxon>
    </lineage>
</organism>
<proteinExistence type="predicted"/>
<keyword evidence="3" id="KW-1185">Reference proteome</keyword>
<protein>
    <submittedName>
        <fullName evidence="2">Uncharacterized protein</fullName>
    </submittedName>
</protein>
<name>A0A4Y9Z0P0_9AGAM</name>
<reference evidence="2 3" key="1">
    <citation type="submission" date="2019-02" db="EMBL/GenBank/DDBJ databases">
        <title>Genome sequencing of the rare red list fungi Dentipellis fragilis.</title>
        <authorList>
            <person name="Buettner E."/>
            <person name="Kellner H."/>
        </authorList>
    </citation>
    <scope>NUCLEOTIDE SEQUENCE [LARGE SCALE GENOMIC DNA]</scope>
    <source>
        <strain evidence="2 3">DSM 105465</strain>
    </source>
</reference>
<dbReference type="Proteomes" id="UP000298327">
    <property type="component" value="Unassembled WGS sequence"/>
</dbReference>
<gene>
    <name evidence="2" type="ORF">EVG20_g3934</name>
</gene>
<dbReference type="EMBL" id="SEOQ01000189">
    <property type="protein sequence ID" value="TFY67478.1"/>
    <property type="molecule type" value="Genomic_DNA"/>
</dbReference>
<feature type="region of interest" description="Disordered" evidence="1">
    <location>
        <begin position="220"/>
        <end position="241"/>
    </location>
</feature>
<dbReference type="AlphaFoldDB" id="A0A4Y9Z0P0"/>
<sequence length="334" mass="35808">MPHVSRRIVNEKQQLMKPSSFGAPAEPGSGAMRRAGVMLPDAGATSGLKRSTQDVSTAFCVESNATLPYFCAVAVVRLCPPANAERHGTAYLPVVDRALLGHELVYAESTLRVSSAPRRGELKEYTHVAQHVPVHADELGKLAIALVYLARTTPQTRRDAHRREHAIVVEQEALEGLLDKHQVDVTQRLRDRLQHTTCSSTHQPDRTRYARGISDAARTAAAESAASSPATHCTRGARSASALHANTDTEGTPHALAIHPPRQPRVALDIVVRLEQARLILGPDDALEPLVPRARPPAHPRGPHLADRASARTVVAAVAVAVVVAVGTAGHRAC</sequence>
<accession>A0A4Y9Z0P0</accession>
<evidence type="ECO:0000313" key="3">
    <source>
        <dbReference type="Proteomes" id="UP000298327"/>
    </source>
</evidence>
<evidence type="ECO:0000313" key="2">
    <source>
        <dbReference type="EMBL" id="TFY67478.1"/>
    </source>
</evidence>